<keyword evidence="3" id="KW-1185">Reference proteome</keyword>
<feature type="signal peptide" evidence="1">
    <location>
        <begin position="1"/>
        <end position="25"/>
    </location>
</feature>
<proteinExistence type="predicted"/>
<dbReference type="AlphaFoldDB" id="A0A2I0KLV2"/>
<protein>
    <submittedName>
        <fullName evidence="2">Uncharacterized protein</fullName>
    </submittedName>
</protein>
<organism evidence="2 3">
    <name type="scientific">Punica granatum</name>
    <name type="common">Pomegranate</name>
    <dbReference type="NCBI Taxonomy" id="22663"/>
    <lineage>
        <taxon>Eukaryota</taxon>
        <taxon>Viridiplantae</taxon>
        <taxon>Streptophyta</taxon>
        <taxon>Embryophyta</taxon>
        <taxon>Tracheophyta</taxon>
        <taxon>Spermatophyta</taxon>
        <taxon>Magnoliopsida</taxon>
        <taxon>eudicotyledons</taxon>
        <taxon>Gunneridae</taxon>
        <taxon>Pentapetalae</taxon>
        <taxon>rosids</taxon>
        <taxon>malvids</taxon>
        <taxon>Myrtales</taxon>
        <taxon>Lythraceae</taxon>
        <taxon>Punica</taxon>
    </lineage>
</organism>
<dbReference type="PANTHER" id="PTHR48435">
    <property type="entry name" value="POLYPROTEIN"/>
    <property type="match status" value="1"/>
</dbReference>
<feature type="chain" id="PRO_5014183570" evidence="1">
    <location>
        <begin position="26"/>
        <end position="198"/>
    </location>
</feature>
<name>A0A2I0KLV2_PUNGR</name>
<dbReference type="PANTHER" id="PTHR48435:SF1">
    <property type="entry name" value="POLYPROTEIN"/>
    <property type="match status" value="1"/>
</dbReference>
<gene>
    <name evidence="2" type="ORF">CRG98_010227</name>
</gene>
<accession>A0A2I0KLV2</accession>
<evidence type="ECO:0000256" key="1">
    <source>
        <dbReference type="SAM" id="SignalP"/>
    </source>
</evidence>
<evidence type="ECO:0000313" key="3">
    <source>
        <dbReference type="Proteomes" id="UP000233551"/>
    </source>
</evidence>
<evidence type="ECO:0000313" key="2">
    <source>
        <dbReference type="EMBL" id="PKI69429.1"/>
    </source>
</evidence>
<dbReference type="InterPro" id="IPR053098">
    <property type="entry name" value="Petuviruses_polyprotein"/>
</dbReference>
<sequence>MTISYTSFLFSFFLRFASLILFVRSAMLVQEGFHSSPADGKNEDLMMEVLSIKLKRHEVGDDRDETPFRKSFGKKLDAPYEVSYLSDDYKIYADLPLINPCIDFSKSTTFLPIRSIQHLIRQSTHHVEEDVQSTRVHNHEQNLSLEGSKEALMILVDSINTPTCVHIPRQITRQDLVKLLPNKWITDYECLHQSAQPI</sequence>
<comment type="caution">
    <text evidence="2">The sequence shown here is derived from an EMBL/GenBank/DDBJ whole genome shotgun (WGS) entry which is preliminary data.</text>
</comment>
<keyword evidence="1" id="KW-0732">Signal</keyword>
<reference evidence="2 3" key="1">
    <citation type="submission" date="2017-11" db="EMBL/GenBank/DDBJ databases">
        <title>De-novo sequencing of pomegranate (Punica granatum L.) genome.</title>
        <authorList>
            <person name="Akparov Z."/>
            <person name="Amiraslanov A."/>
            <person name="Hajiyeva S."/>
            <person name="Abbasov M."/>
            <person name="Kaur K."/>
            <person name="Hamwieh A."/>
            <person name="Solovyev V."/>
            <person name="Salamov A."/>
            <person name="Braich B."/>
            <person name="Kosarev P."/>
            <person name="Mahmoud A."/>
            <person name="Hajiyev E."/>
            <person name="Babayeva S."/>
            <person name="Izzatullayeva V."/>
            <person name="Mammadov A."/>
            <person name="Mammadov A."/>
            <person name="Sharifova S."/>
            <person name="Ojaghi J."/>
            <person name="Eynullazada K."/>
            <person name="Bayramov B."/>
            <person name="Abdulazimova A."/>
            <person name="Shahmuradov I."/>
        </authorList>
    </citation>
    <scope>NUCLEOTIDE SEQUENCE [LARGE SCALE GENOMIC DNA]</scope>
    <source>
        <strain evidence="3">cv. AG2017</strain>
        <tissue evidence="2">Leaf</tissue>
    </source>
</reference>
<dbReference type="Proteomes" id="UP000233551">
    <property type="component" value="Unassembled WGS sequence"/>
</dbReference>
<dbReference type="EMBL" id="PGOL01000508">
    <property type="protein sequence ID" value="PKI69429.1"/>
    <property type="molecule type" value="Genomic_DNA"/>
</dbReference>